<comment type="caution">
    <text evidence="1">The sequence shown here is derived from an EMBL/GenBank/DDBJ whole genome shotgun (WGS) entry which is preliminary data.</text>
</comment>
<evidence type="ECO:0000313" key="1">
    <source>
        <dbReference type="EMBL" id="CAD8052412.1"/>
    </source>
</evidence>
<accession>A0A8S1KHU2</accession>
<dbReference type="EMBL" id="CAJJDN010000006">
    <property type="protein sequence ID" value="CAD8052412.1"/>
    <property type="molecule type" value="Genomic_DNA"/>
</dbReference>
<dbReference type="AlphaFoldDB" id="A0A8S1KHU2"/>
<gene>
    <name evidence="1" type="ORF">PSON_ATCC_30995.1.T0060441</name>
</gene>
<evidence type="ECO:0000313" key="2">
    <source>
        <dbReference type="Proteomes" id="UP000692954"/>
    </source>
</evidence>
<name>A0A8S1KHU2_9CILI</name>
<proteinExistence type="predicted"/>
<dbReference type="Proteomes" id="UP000692954">
    <property type="component" value="Unassembled WGS sequence"/>
</dbReference>
<sequence>MLNISNPIYKICIEGRHFLAFPVYVIKQPRQVQSIESQEQKLEEVEVNRESNIEKQQEKSETKIIFNDYMFPGLSKNYYKNIGNNLSQFIISNFDIAEIREDRKIQKFLKIGKQNYNKKHIQQLIKSRTARQIVRMYFGNFLWCSSILKQMRSDVEFYINLNRSIFKRKIKNKHSLSSEVGFHRENQIQ</sequence>
<dbReference type="OrthoDB" id="306644at2759"/>
<reference evidence="1" key="1">
    <citation type="submission" date="2021-01" db="EMBL/GenBank/DDBJ databases">
        <authorList>
            <consortium name="Genoscope - CEA"/>
            <person name="William W."/>
        </authorList>
    </citation>
    <scope>NUCLEOTIDE SEQUENCE</scope>
</reference>
<organism evidence="1 2">
    <name type="scientific">Paramecium sonneborni</name>
    <dbReference type="NCBI Taxonomy" id="65129"/>
    <lineage>
        <taxon>Eukaryota</taxon>
        <taxon>Sar</taxon>
        <taxon>Alveolata</taxon>
        <taxon>Ciliophora</taxon>
        <taxon>Intramacronucleata</taxon>
        <taxon>Oligohymenophorea</taxon>
        <taxon>Peniculida</taxon>
        <taxon>Parameciidae</taxon>
        <taxon>Paramecium</taxon>
    </lineage>
</organism>
<protein>
    <submittedName>
        <fullName evidence="1">Uncharacterized protein</fullName>
    </submittedName>
</protein>
<keyword evidence="2" id="KW-1185">Reference proteome</keyword>